<dbReference type="SUPFAM" id="SSF54523">
    <property type="entry name" value="Pili subunits"/>
    <property type="match status" value="1"/>
</dbReference>
<dbReference type="Gene3D" id="3.30.700.10">
    <property type="entry name" value="Glycoprotein, Type 4 Pilin"/>
    <property type="match status" value="1"/>
</dbReference>
<protein>
    <submittedName>
        <fullName evidence="2">Type II secretion system protein</fullName>
    </submittedName>
</protein>
<dbReference type="InterPro" id="IPR045584">
    <property type="entry name" value="Pilin-like"/>
</dbReference>
<keyword evidence="1" id="KW-0812">Transmembrane</keyword>
<keyword evidence="1" id="KW-1133">Transmembrane helix</keyword>
<gene>
    <name evidence="2" type="ORF">H6G74_07125</name>
</gene>
<feature type="transmembrane region" description="Helical" evidence="1">
    <location>
        <begin position="12"/>
        <end position="31"/>
    </location>
</feature>
<sequence>MQNDFGFSMVEVIAVVLMIGILGTIAIPSWFNFLNRQRVNKVNDVVFAAIQEAQKEAKQKKISYSVSFKMDNQVPKLAIHPDSTAASSPNIQWKSMQESLGIKSGQISLFTNLNVSSGKNISNPTVNTSATYLNSPQTITFDYMGTLPNFVTPATGEAPGLKIVVAASNNSTKRCVIVKTILGSTLRGKNNECN</sequence>
<keyword evidence="1" id="KW-0472">Membrane</keyword>
<name>A0ABR8FV35_9NOSO</name>
<evidence type="ECO:0000313" key="2">
    <source>
        <dbReference type="EMBL" id="MBD2594102.1"/>
    </source>
</evidence>
<reference evidence="2 3" key="1">
    <citation type="journal article" date="2020" name="ISME J.">
        <title>Comparative genomics reveals insights into cyanobacterial evolution and habitat adaptation.</title>
        <authorList>
            <person name="Chen M.Y."/>
            <person name="Teng W.K."/>
            <person name="Zhao L."/>
            <person name="Hu C.X."/>
            <person name="Zhou Y.K."/>
            <person name="Han B.P."/>
            <person name="Song L.R."/>
            <person name="Shu W.S."/>
        </authorList>
    </citation>
    <scope>NUCLEOTIDE SEQUENCE [LARGE SCALE GENOMIC DNA]</scope>
    <source>
        <strain evidence="2 3">FACHB-130</strain>
    </source>
</reference>
<comment type="caution">
    <text evidence="2">The sequence shown here is derived from an EMBL/GenBank/DDBJ whole genome shotgun (WGS) entry which is preliminary data.</text>
</comment>
<dbReference type="EMBL" id="JACJTB010000005">
    <property type="protein sequence ID" value="MBD2594102.1"/>
    <property type="molecule type" value="Genomic_DNA"/>
</dbReference>
<dbReference type="InterPro" id="IPR012902">
    <property type="entry name" value="N_methyl_site"/>
</dbReference>
<accession>A0ABR8FV35</accession>
<keyword evidence="3" id="KW-1185">Reference proteome</keyword>
<dbReference type="NCBIfam" id="TIGR02532">
    <property type="entry name" value="IV_pilin_GFxxxE"/>
    <property type="match status" value="1"/>
</dbReference>
<organism evidence="2 3">
    <name type="scientific">Nostoc spongiaeforme FACHB-130</name>
    <dbReference type="NCBI Taxonomy" id="1357510"/>
    <lineage>
        <taxon>Bacteria</taxon>
        <taxon>Bacillati</taxon>
        <taxon>Cyanobacteriota</taxon>
        <taxon>Cyanophyceae</taxon>
        <taxon>Nostocales</taxon>
        <taxon>Nostocaceae</taxon>
        <taxon>Nostoc</taxon>
    </lineage>
</organism>
<dbReference type="Proteomes" id="UP000603457">
    <property type="component" value="Unassembled WGS sequence"/>
</dbReference>
<evidence type="ECO:0000256" key="1">
    <source>
        <dbReference type="SAM" id="Phobius"/>
    </source>
</evidence>
<proteinExistence type="predicted"/>
<evidence type="ECO:0000313" key="3">
    <source>
        <dbReference type="Proteomes" id="UP000603457"/>
    </source>
</evidence>